<feature type="compositionally biased region" description="Basic and acidic residues" evidence="1">
    <location>
        <begin position="159"/>
        <end position="169"/>
    </location>
</feature>
<feature type="region of interest" description="Disordered" evidence="1">
    <location>
        <begin position="140"/>
        <end position="204"/>
    </location>
</feature>
<name>A0ABY8XQS6_9PSEU</name>
<feature type="compositionally biased region" description="Basic and acidic residues" evidence="1">
    <location>
        <begin position="1"/>
        <end position="19"/>
    </location>
</feature>
<evidence type="ECO:0000256" key="1">
    <source>
        <dbReference type="SAM" id="MobiDB-lite"/>
    </source>
</evidence>
<evidence type="ECO:0000313" key="2">
    <source>
        <dbReference type="EMBL" id="WIV57968.1"/>
    </source>
</evidence>
<feature type="region of interest" description="Disordered" evidence="1">
    <location>
        <begin position="1"/>
        <end position="34"/>
    </location>
</feature>
<evidence type="ECO:0000313" key="3">
    <source>
        <dbReference type="Proteomes" id="UP001227101"/>
    </source>
</evidence>
<gene>
    <name evidence="2" type="ORF">QP939_04640</name>
</gene>
<accession>A0ABY8XQS6</accession>
<organism evidence="2 3">
    <name type="scientific">Amycolatopsis nalaikhensis</name>
    <dbReference type="NCBI Taxonomy" id="715472"/>
    <lineage>
        <taxon>Bacteria</taxon>
        <taxon>Bacillati</taxon>
        <taxon>Actinomycetota</taxon>
        <taxon>Actinomycetes</taxon>
        <taxon>Pseudonocardiales</taxon>
        <taxon>Pseudonocardiaceae</taxon>
        <taxon>Amycolatopsis</taxon>
    </lineage>
</organism>
<sequence>MSPTHDSDSPDGHPPEHNQSDPTIPIPLPPTPRTGRLRTLRLALRHPRPSRPSTVWPCAQDEPREGTGQIASWLLTAVVKIVTTYTQPGHRVLLLAPAPFAPAATARMSTGVHNRTAPGPYAGLLEAAWTVVRLGRGIQTQTAGPPLDTIDGGTQRPAVDPRSESESGPRPHPVGPDSDDHSGPSVASRPDPNRTPTAPGPDRFDLVLTAAEPRTLDWLQPTAWAALLTPTGTLAVITHSDRSRGRLGDPAGPLVTAAHHAGLRYHDRIALLRVPIRNSELALGATASYGPFRPPQGPAATAVRHTQVHDDLFVFTGRPATTTAAQREESSDV</sequence>
<dbReference type="Proteomes" id="UP001227101">
    <property type="component" value="Chromosome"/>
</dbReference>
<keyword evidence="3" id="KW-1185">Reference proteome</keyword>
<dbReference type="EMBL" id="CP127173">
    <property type="protein sequence ID" value="WIV57968.1"/>
    <property type="molecule type" value="Genomic_DNA"/>
</dbReference>
<reference evidence="2 3" key="1">
    <citation type="submission" date="2023-06" db="EMBL/GenBank/DDBJ databases">
        <authorList>
            <person name="Oyuntsetseg B."/>
            <person name="Kim S.B."/>
        </authorList>
    </citation>
    <scope>NUCLEOTIDE SEQUENCE [LARGE SCALE GENOMIC DNA]</scope>
    <source>
        <strain evidence="2 3">2-2</strain>
    </source>
</reference>
<dbReference type="RefSeq" id="WP_285455288.1">
    <property type="nucleotide sequence ID" value="NZ_CP127173.1"/>
</dbReference>
<proteinExistence type="predicted"/>
<protein>
    <submittedName>
        <fullName evidence="2">Uncharacterized protein</fullName>
    </submittedName>
</protein>